<organism evidence="2">
    <name type="scientific">mine drainage metagenome</name>
    <dbReference type="NCBI Taxonomy" id="410659"/>
    <lineage>
        <taxon>unclassified sequences</taxon>
        <taxon>metagenomes</taxon>
        <taxon>ecological metagenomes</taxon>
    </lineage>
</organism>
<reference evidence="2" key="1">
    <citation type="submission" date="2009-10" db="EMBL/GenBank/DDBJ databases">
        <title>Diversity of trophic interactions inside an arsenic-rich microbial ecosystem.</title>
        <authorList>
            <person name="Bertin P.N."/>
            <person name="Heinrich-Salmeron A."/>
            <person name="Pelletier E."/>
            <person name="Goulhen-Chollet F."/>
            <person name="Arsene-Ploetze F."/>
            <person name="Gallien S."/>
            <person name="Calteau A."/>
            <person name="Vallenet D."/>
            <person name="Casiot C."/>
            <person name="Chane-Woon-Ming B."/>
            <person name="Giloteaux L."/>
            <person name="Barakat M."/>
            <person name="Bonnefoy V."/>
            <person name="Bruneel O."/>
            <person name="Chandler M."/>
            <person name="Cleiss J."/>
            <person name="Duran R."/>
            <person name="Elbaz-Poulichet F."/>
            <person name="Fonknechten N."/>
            <person name="Lauga B."/>
            <person name="Mornico D."/>
            <person name="Ortet P."/>
            <person name="Schaeffer C."/>
            <person name="Siguier P."/>
            <person name="Alexander Thil Smith A."/>
            <person name="Van Dorsselaer A."/>
            <person name="Weissenbach J."/>
            <person name="Medigue C."/>
            <person name="Le Paslier D."/>
        </authorList>
    </citation>
    <scope>NUCLEOTIDE SEQUENCE</scope>
</reference>
<accession>E6Q7X6</accession>
<evidence type="ECO:0000256" key="1">
    <source>
        <dbReference type="SAM" id="Phobius"/>
    </source>
</evidence>
<sequence length="92" mass="10578">MAMSLFEIYGSPDAARCRRFLRLAKKGKKFGKWRIQPVYINPSIGGTLFLGTTAIFFSTRTGRFLSDNLEKYCEHIPTGRGILKHSRLRRPE</sequence>
<keyword evidence="1" id="KW-0812">Transmembrane</keyword>
<evidence type="ECO:0000313" key="2">
    <source>
        <dbReference type="EMBL" id="CBI03301.1"/>
    </source>
</evidence>
<dbReference type="AlphaFoldDB" id="E6Q7X6"/>
<protein>
    <submittedName>
        <fullName evidence="2">Uncharacterized protein</fullName>
    </submittedName>
</protein>
<keyword evidence="1" id="KW-1133">Transmembrane helix</keyword>
<feature type="transmembrane region" description="Helical" evidence="1">
    <location>
        <begin position="38"/>
        <end position="57"/>
    </location>
</feature>
<keyword evidence="1" id="KW-0472">Membrane</keyword>
<comment type="caution">
    <text evidence="2">The sequence shown here is derived from an EMBL/GenBank/DDBJ whole genome shotgun (WGS) entry which is preliminary data.</text>
</comment>
<name>E6Q7X6_9ZZZZ</name>
<dbReference type="EMBL" id="CABO01000057">
    <property type="protein sequence ID" value="CBI03301.1"/>
    <property type="molecule type" value="Genomic_DNA"/>
</dbReference>
<proteinExistence type="predicted"/>
<gene>
    <name evidence="2" type="ORF">CARN4_1463</name>
</gene>